<dbReference type="Pfam" id="PF04055">
    <property type="entry name" value="Radical_SAM"/>
    <property type="match status" value="1"/>
</dbReference>
<dbReference type="InterPro" id="IPR040072">
    <property type="entry name" value="Methyltransferase_A"/>
</dbReference>
<feature type="binding site" evidence="14">
    <location>
        <position position="126"/>
    </location>
    <ligand>
        <name>[4Fe-4S] cluster</name>
        <dbReference type="ChEBI" id="CHEBI:49883"/>
        <note>4Fe-4S-S-AdoMet</note>
    </ligand>
</feature>
<feature type="active site" description="Proton acceptor" evidence="14">
    <location>
        <position position="99"/>
    </location>
</feature>
<dbReference type="Pfam" id="PF21016">
    <property type="entry name" value="RlmN_N"/>
    <property type="match status" value="1"/>
</dbReference>
<comment type="miscellaneous">
    <text evidence="14">Reaction proceeds by a ping-pong mechanism involving intermediate methylation of a conserved cysteine residue.</text>
</comment>
<keyword evidence="8 14" id="KW-0949">S-adenosyl-L-methionine</keyword>
<evidence type="ECO:0000256" key="9">
    <source>
        <dbReference type="ARBA" id="ARBA00022694"/>
    </source>
</evidence>
<dbReference type="Gene3D" id="1.10.150.530">
    <property type="match status" value="1"/>
</dbReference>
<dbReference type="EC" id="2.1.1.192" evidence="14"/>
<dbReference type="FunFam" id="3.20.20.70:FF:000014">
    <property type="entry name" value="Probable dual-specificity RNA methyltransferase RlmN"/>
    <property type="match status" value="1"/>
</dbReference>
<dbReference type="GO" id="GO:0002935">
    <property type="term" value="F:tRNA (adenine(37)-C2)-methyltransferase activity"/>
    <property type="evidence" value="ECO:0007669"/>
    <property type="project" value="UniProtKB-UniRule"/>
</dbReference>
<dbReference type="GO" id="GO:0030488">
    <property type="term" value="P:tRNA methylation"/>
    <property type="evidence" value="ECO:0007669"/>
    <property type="project" value="UniProtKB-UniRule"/>
</dbReference>
<dbReference type="InterPro" id="IPR058240">
    <property type="entry name" value="rSAM_sf"/>
</dbReference>
<dbReference type="GO" id="GO:0046872">
    <property type="term" value="F:metal ion binding"/>
    <property type="evidence" value="ECO:0007669"/>
    <property type="project" value="UniProtKB-KW"/>
</dbReference>
<dbReference type="InterPro" id="IPR048641">
    <property type="entry name" value="RlmN_N"/>
</dbReference>
<evidence type="ECO:0000256" key="14">
    <source>
        <dbReference type="HAMAP-Rule" id="MF_01849"/>
    </source>
</evidence>
<keyword evidence="5 14" id="KW-0698">rRNA processing</keyword>
<dbReference type="GO" id="GO:0070040">
    <property type="term" value="F:rRNA (adenine(2503)-C2-)-methyltransferase activity"/>
    <property type="evidence" value="ECO:0007669"/>
    <property type="project" value="UniProtKB-UniRule"/>
</dbReference>
<dbReference type="GO" id="GO:0000049">
    <property type="term" value="F:tRNA binding"/>
    <property type="evidence" value="ECO:0007669"/>
    <property type="project" value="UniProtKB-UniRule"/>
</dbReference>
<evidence type="ECO:0000256" key="7">
    <source>
        <dbReference type="ARBA" id="ARBA00022679"/>
    </source>
</evidence>
<evidence type="ECO:0000256" key="4">
    <source>
        <dbReference type="ARBA" id="ARBA00022490"/>
    </source>
</evidence>
<protein>
    <recommendedName>
        <fullName evidence="14">Probable dual-specificity RNA methyltransferase RlmN</fullName>
        <ecNumber evidence="14">2.1.1.192</ecNumber>
    </recommendedName>
    <alternativeName>
        <fullName evidence="14">23S rRNA (adenine(2503)-C(2))-methyltransferase</fullName>
    </alternativeName>
    <alternativeName>
        <fullName evidence="14">23S rRNA m2A2503 methyltransferase</fullName>
    </alternativeName>
    <alternativeName>
        <fullName evidence="14">Ribosomal RNA large subunit methyltransferase N</fullName>
    </alternativeName>
    <alternativeName>
        <fullName evidence="14">tRNA (adenine(37)-C(2))-methyltransferase</fullName>
    </alternativeName>
    <alternativeName>
        <fullName evidence="14">tRNA m2A37 methyltransferase</fullName>
    </alternativeName>
</protein>
<comment type="catalytic activity">
    <reaction evidence="14">
        <text>adenosine(2503) in 23S rRNA + 2 reduced [2Fe-2S]-[ferredoxin] + 2 S-adenosyl-L-methionine = 2-methyladenosine(2503) in 23S rRNA + 5'-deoxyadenosine + L-methionine + 2 oxidized [2Fe-2S]-[ferredoxin] + S-adenosyl-L-homocysteine</text>
        <dbReference type="Rhea" id="RHEA:42916"/>
        <dbReference type="Rhea" id="RHEA-COMP:10000"/>
        <dbReference type="Rhea" id="RHEA-COMP:10001"/>
        <dbReference type="Rhea" id="RHEA-COMP:10152"/>
        <dbReference type="Rhea" id="RHEA-COMP:10282"/>
        <dbReference type="ChEBI" id="CHEBI:17319"/>
        <dbReference type="ChEBI" id="CHEBI:33737"/>
        <dbReference type="ChEBI" id="CHEBI:33738"/>
        <dbReference type="ChEBI" id="CHEBI:57844"/>
        <dbReference type="ChEBI" id="CHEBI:57856"/>
        <dbReference type="ChEBI" id="CHEBI:59789"/>
        <dbReference type="ChEBI" id="CHEBI:74411"/>
        <dbReference type="ChEBI" id="CHEBI:74497"/>
        <dbReference type="EC" id="2.1.1.192"/>
    </reaction>
</comment>
<comment type="caution">
    <text evidence="14">Lacks conserved residue(s) required for the propagation of feature annotation.</text>
</comment>
<keyword evidence="3 14" id="KW-0004">4Fe-4S</keyword>
<evidence type="ECO:0000256" key="12">
    <source>
        <dbReference type="ARBA" id="ARBA00023014"/>
    </source>
</evidence>
<comment type="cofactor">
    <cofactor evidence="14">
        <name>[4Fe-4S] cluster</name>
        <dbReference type="ChEBI" id="CHEBI:49883"/>
    </cofactor>
    <text evidence="14">Binds 1 [4Fe-4S] cluster. The cluster is coordinated with 3 cysteines and an exchangeable S-adenosyl-L-methionine.</text>
</comment>
<comment type="subcellular location">
    <subcellularLocation>
        <location evidence="1 14">Cytoplasm</location>
    </subcellularLocation>
</comment>
<accession>A0A7W0C952</accession>
<dbReference type="InterPro" id="IPR004383">
    <property type="entry name" value="rRNA_lsu_MTrfase_RlmN/Cfr"/>
</dbReference>
<keyword evidence="12 14" id="KW-0411">Iron-sulfur</keyword>
<dbReference type="CDD" id="cd01335">
    <property type="entry name" value="Radical_SAM"/>
    <property type="match status" value="1"/>
</dbReference>
<dbReference type="SUPFAM" id="SSF102114">
    <property type="entry name" value="Radical SAM enzymes"/>
    <property type="match status" value="1"/>
</dbReference>
<feature type="active site" description="S-methylcysteine intermediate" evidence="14">
    <location>
        <position position="344"/>
    </location>
</feature>
<comment type="similarity">
    <text evidence="2 14">Belongs to the radical SAM superfamily. RlmN family.</text>
</comment>
<evidence type="ECO:0000256" key="6">
    <source>
        <dbReference type="ARBA" id="ARBA00022603"/>
    </source>
</evidence>
<dbReference type="SFLD" id="SFLDG01062">
    <property type="entry name" value="methyltransferase_(Class_A)"/>
    <property type="match status" value="1"/>
</dbReference>
<evidence type="ECO:0000313" key="17">
    <source>
        <dbReference type="Proteomes" id="UP000525298"/>
    </source>
</evidence>
<feature type="domain" description="Radical SAM core" evidence="15">
    <location>
        <begin position="105"/>
        <end position="341"/>
    </location>
</feature>
<dbReference type="HAMAP" id="MF_01849">
    <property type="entry name" value="RNA_methyltr_RlmN"/>
    <property type="match status" value="1"/>
</dbReference>
<feature type="binding site" evidence="14">
    <location>
        <position position="123"/>
    </location>
    <ligand>
        <name>[4Fe-4S] cluster</name>
        <dbReference type="ChEBI" id="CHEBI:49883"/>
        <note>4Fe-4S-S-AdoMet</note>
    </ligand>
</feature>
<feature type="binding site" evidence="14">
    <location>
        <position position="119"/>
    </location>
    <ligand>
        <name>[4Fe-4S] cluster</name>
        <dbReference type="ChEBI" id="CHEBI:49883"/>
        <note>4Fe-4S-S-AdoMet</note>
    </ligand>
</feature>
<keyword evidence="7 14" id="KW-0808">Transferase</keyword>
<gene>
    <name evidence="14" type="primary">rlmN</name>
    <name evidence="16" type="ORF">HNR65_001764</name>
</gene>
<dbReference type="Proteomes" id="UP000525298">
    <property type="component" value="Unassembled WGS sequence"/>
</dbReference>
<feature type="binding site" evidence="14">
    <location>
        <position position="203"/>
    </location>
    <ligand>
        <name>S-adenosyl-L-methionine</name>
        <dbReference type="ChEBI" id="CHEBI:59789"/>
    </ligand>
</feature>
<keyword evidence="4 14" id="KW-0963">Cytoplasm</keyword>
<dbReference type="EMBL" id="JACDUS010000004">
    <property type="protein sequence ID" value="MBA2881437.1"/>
    <property type="molecule type" value="Genomic_DNA"/>
</dbReference>
<comment type="caution">
    <text evidence="16">The sequence shown here is derived from an EMBL/GenBank/DDBJ whole genome shotgun (WGS) entry which is preliminary data.</text>
</comment>
<evidence type="ECO:0000259" key="15">
    <source>
        <dbReference type="PROSITE" id="PS51918"/>
    </source>
</evidence>
<keyword evidence="10 14" id="KW-0479">Metal-binding</keyword>
<evidence type="ECO:0000256" key="13">
    <source>
        <dbReference type="ARBA" id="ARBA00023157"/>
    </source>
</evidence>
<dbReference type="GO" id="GO:0005737">
    <property type="term" value="C:cytoplasm"/>
    <property type="evidence" value="ECO:0007669"/>
    <property type="project" value="UniProtKB-SubCell"/>
</dbReference>
<dbReference type="SMART" id="SM00729">
    <property type="entry name" value="Elp3"/>
    <property type="match status" value="1"/>
</dbReference>
<dbReference type="SFLD" id="SFLDS00029">
    <property type="entry name" value="Radical_SAM"/>
    <property type="match status" value="1"/>
</dbReference>
<keyword evidence="17" id="KW-1185">Reference proteome</keyword>
<dbReference type="GO" id="GO:0019843">
    <property type="term" value="F:rRNA binding"/>
    <property type="evidence" value="ECO:0007669"/>
    <property type="project" value="UniProtKB-UniRule"/>
</dbReference>
<reference evidence="16 17" key="1">
    <citation type="submission" date="2020-07" db="EMBL/GenBank/DDBJ databases">
        <title>Genomic Encyclopedia of Type Strains, Phase IV (KMG-IV): sequencing the most valuable type-strain genomes for metagenomic binning, comparative biology and taxonomic classification.</title>
        <authorList>
            <person name="Goeker M."/>
        </authorList>
    </citation>
    <scope>NUCLEOTIDE SEQUENCE [LARGE SCALE GENOMIC DNA]</scope>
    <source>
        <strain evidence="16 17">DSM 17721</strain>
    </source>
</reference>
<dbReference type="GO" id="GO:0070475">
    <property type="term" value="P:rRNA base methylation"/>
    <property type="evidence" value="ECO:0007669"/>
    <property type="project" value="UniProtKB-UniRule"/>
</dbReference>
<dbReference type="NCBIfam" id="TIGR00048">
    <property type="entry name" value="rRNA_mod_RlmN"/>
    <property type="match status" value="1"/>
</dbReference>
<evidence type="ECO:0000256" key="10">
    <source>
        <dbReference type="ARBA" id="ARBA00022723"/>
    </source>
</evidence>
<dbReference type="PIRSF" id="PIRSF006004">
    <property type="entry name" value="CHP00048"/>
    <property type="match status" value="1"/>
</dbReference>
<organism evidence="16 17">
    <name type="scientific">Desulfosalsimonas propionicica</name>
    <dbReference type="NCBI Taxonomy" id="332175"/>
    <lineage>
        <taxon>Bacteria</taxon>
        <taxon>Pseudomonadati</taxon>
        <taxon>Thermodesulfobacteriota</taxon>
        <taxon>Desulfobacteria</taxon>
        <taxon>Desulfobacterales</taxon>
        <taxon>Desulfosalsimonadaceae</taxon>
        <taxon>Desulfosalsimonas</taxon>
    </lineage>
</organism>
<dbReference type="InterPro" id="IPR027492">
    <property type="entry name" value="RNA_MTrfase_RlmN"/>
</dbReference>
<comment type="function">
    <text evidence="14">Specifically methylates position 2 of adenine 2503 in 23S rRNA and position 2 of adenine 37 in tRNAs.</text>
</comment>
<evidence type="ECO:0000256" key="11">
    <source>
        <dbReference type="ARBA" id="ARBA00023004"/>
    </source>
</evidence>
<dbReference type="AlphaFoldDB" id="A0A7W0C952"/>
<keyword evidence="11 14" id="KW-0408">Iron</keyword>
<dbReference type="PROSITE" id="PS51918">
    <property type="entry name" value="RADICAL_SAM"/>
    <property type="match status" value="1"/>
</dbReference>
<evidence type="ECO:0000256" key="5">
    <source>
        <dbReference type="ARBA" id="ARBA00022552"/>
    </source>
</evidence>
<evidence type="ECO:0000313" key="16">
    <source>
        <dbReference type="EMBL" id="MBA2881437.1"/>
    </source>
</evidence>
<dbReference type="InterPro" id="IPR013785">
    <property type="entry name" value="Aldolase_TIM"/>
</dbReference>
<evidence type="ECO:0000256" key="8">
    <source>
        <dbReference type="ARBA" id="ARBA00022691"/>
    </source>
</evidence>
<feature type="binding site" evidence="14">
    <location>
        <begin position="170"/>
        <end position="171"/>
    </location>
    <ligand>
        <name>S-adenosyl-L-methionine</name>
        <dbReference type="ChEBI" id="CHEBI:59789"/>
    </ligand>
</feature>
<evidence type="ECO:0000256" key="1">
    <source>
        <dbReference type="ARBA" id="ARBA00004496"/>
    </source>
</evidence>
<name>A0A7W0C952_9BACT</name>
<dbReference type="RefSeq" id="WP_181551097.1">
    <property type="nucleotide sequence ID" value="NZ_JACDUS010000004.1"/>
</dbReference>
<feature type="binding site" evidence="14">
    <location>
        <position position="301"/>
    </location>
    <ligand>
        <name>S-adenosyl-L-methionine</name>
        <dbReference type="ChEBI" id="CHEBI:59789"/>
    </ligand>
</feature>
<dbReference type="SFLD" id="SFLDF00275">
    <property type="entry name" value="adenosine_C2_methyltransferase"/>
    <property type="match status" value="1"/>
</dbReference>
<dbReference type="GO" id="GO:0051539">
    <property type="term" value="F:4 iron, 4 sulfur cluster binding"/>
    <property type="evidence" value="ECO:0007669"/>
    <property type="project" value="UniProtKB-UniRule"/>
</dbReference>
<keyword evidence="6 14" id="KW-0489">Methyltransferase</keyword>
<comment type="catalytic activity">
    <reaction evidence="14">
        <text>adenosine(37) in tRNA + 2 reduced [2Fe-2S]-[ferredoxin] + 2 S-adenosyl-L-methionine = 2-methyladenosine(37) in tRNA + 5'-deoxyadenosine + L-methionine + 2 oxidized [2Fe-2S]-[ferredoxin] + S-adenosyl-L-homocysteine</text>
        <dbReference type="Rhea" id="RHEA:43332"/>
        <dbReference type="Rhea" id="RHEA-COMP:10000"/>
        <dbReference type="Rhea" id="RHEA-COMP:10001"/>
        <dbReference type="Rhea" id="RHEA-COMP:10162"/>
        <dbReference type="Rhea" id="RHEA-COMP:10485"/>
        <dbReference type="ChEBI" id="CHEBI:17319"/>
        <dbReference type="ChEBI" id="CHEBI:33737"/>
        <dbReference type="ChEBI" id="CHEBI:33738"/>
        <dbReference type="ChEBI" id="CHEBI:57844"/>
        <dbReference type="ChEBI" id="CHEBI:57856"/>
        <dbReference type="ChEBI" id="CHEBI:59789"/>
        <dbReference type="ChEBI" id="CHEBI:74411"/>
        <dbReference type="ChEBI" id="CHEBI:74497"/>
        <dbReference type="EC" id="2.1.1.192"/>
    </reaction>
</comment>
<keyword evidence="9 14" id="KW-0819">tRNA processing</keyword>
<dbReference type="PANTHER" id="PTHR30544:SF5">
    <property type="entry name" value="RADICAL SAM CORE DOMAIN-CONTAINING PROTEIN"/>
    <property type="match status" value="1"/>
</dbReference>
<evidence type="ECO:0000256" key="3">
    <source>
        <dbReference type="ARBA" id="ARBA00022485"/>
    </source>
</evidence>
<dbReference type="Gene3D" id="3.20.20.70">
    <property type="entry name" value="Aldolase class I"/>
    <property type="match status" value="1"/>
</dbReference>
<proteinExistence type="inferred from homology"/>
<sequence>MIQPRKPDKKPDIRNISRNELIAFFAGHGMRSFRADQALQWLYARRVHSFEEMTNLAKEARGLLADHFTISRPEVREVQVAEDGTCKFLFGLDDGHCVESVLIPEKDHYTLCISTQVGCAMGCAFCMTGKTGLIRNLSRSEIIGQVISCQDEAAARGGMRLSNLVLMGMGEPLANYDNVIAALGVITDGNWGLKFSTRRVTLSTAGLAERFDDLAGDTRVRLAVSLNAADNTTRDRLMPINKKIPIERLIAACTRYPLPPRDKITFEYILIKGINDSEKHAKQLAKLLRPVRAKVNLIPFNPHPGTTFQRPENAAIEAFQSVLIKNNYTAIIRWSKGSDIDAACGQLRGARDT</sequence>
<evidence type="ECO:0000256" key="2">
    <source>
        <dbReference type="ARBA" id="ARBA00007544"/>
    </source>
</evidence>
<feature type="binding site" evidence="14">
    <location>
        <begin position="225"/>
        <end position="227"/>
    </location>
    <ligand>
        <name>S-adenosyl-L-methionine</name>
        <dbReference type="ChEBI" id="CHEBI:59789"/>
    </ligand>
</feature>
<dbReference type="PANTHER" id="PTHR30544">
    <property type="entry name" value="23S RRNA METHYLTRANSFERASE"/>
    <property type="match status" value="1"/>
</dbReference>
<dbReference type="InterPro" id="IPR007197">
    <property type="entry name" value="rSAM"/>
</dbReference>
<dbReference type="InterPro" id="IPR006638">
    <property type="entry name" value="Elp3/MiaA/NifB-like_rSAM"/>
</dbReference>
<keyword evidence="13 14" id="KW-1015">Disulfide bond</keyword>